<dbReference type="OrthoDB" id="408373at2759"/>
<evidence type="ECO:0000256" key="2">
    <source>
        <dbReference type="ARBA" id="ARBA00038334"/>
    </source>
</evidence>
<evidence type="ECO:0000313" key="4">
    <source>
        <dbReference type="EMBL" id="KAF1983059.1"/>
    </source>
</evidence>
<evidence type="ECO:0000313" key="5">
    <source>
        <dbReference type="Proteomes" id="UP000800041"/>
    </source>
</evidence>
<accession>A0A6G1GQN5</accession>
<dbReference type="GO" id="GO:0016787">
    <property type="term" value="F:hydrolase activity"/>
    <property type="evidence" value="ECO:0007669"/>
    <property type="project" value="UniProtKB-KW"/>
</dbReference>
<protein>
    <submittedName>
        <fullName evidence="4">Epoxide hydrolase-like protein</fullName>
    </submittedName>
</protein>
<dbReference type="AlphaFoldDB" id="A0A6G1GQN5"/>
<dbReference type="PRINTS" id="PR00412">
    <property type="entry name" value="EPOXHYDRLASE"/>
</dbReference>
<dbReference type="Proteomes" id="UP000800041">
    <property type="component" value="Unassembled WGS sequence"/>
</dbReference>
<dbReference type="InterPro" id="IPR029058">
    <property type="entry name" value="AB_hydrolase_fold"/>
</dbReference>
<proteinExistence type="inferred from homology"/>
<dbReference type="EMBL" id="ML977178">
    <property type="protein sequence ID" value="KAF1983059.1"/>
    <property type="molecule type" value="Genomic_DNA"/>
</dbReference>
<dbReference type="Gene3D" id="3.40.50.1820">
    <property type="entry name" value="alpha/beta hydrolase"/>
    <property type="match status" value="1"/>
</dbReference>
<feature type="domain" description="AB hydrolase-1" evidence="3">
    <location>
        <begin position="43"/>
        <end position="154"/>
    </location>
</feature>
<keyword evidence="5" id="KW-1185">Reference proteome</keyword>
<gene>
    <name evidence="4" type="ORF">K402DRAFT_437073</name>
</gene>
<evidence type="ECO:0000256" key="1">
    <source>
        <dbReference type="ARBA" id="ARBA00022801"/>
    </source>
</evidence>
<dbReference type="PANTHER" id="PTHR43329">
    <property type="entry name" value="EPOXIDE HYDROLASE"/>
    <property type="match status" value="1"/>
</dbReference>
<dbReference type="Pfam" id="PF00561">
    <property type="entry name" value="Abhydrolase_1"/>
    <property type="match status" value="1"/>
</dbReference>
<name>A0A6G1GQN5_9PEZI</name>
<dbReference type="SUPFAM" id="SSF53474">
    <property type="entry name" value="alpha/beta-Hydrolases"/>
    <property type="match status" value="1"/>
</dbReference>
<dbReference type="InterPro" id="IPR000073">
    <property type="entry name" value="AB_hydrolase_1"/>
</dbReference>
<sequence>MAPIPPLDPISDPRASHKTADLNGRKYHYLLAEPQGVDVAVGTIFLIHGWPDISMGWRYQMPYFAALGFRVVAPDLMGFGSTEAPPVPPNSIHLYGFKQASDDIAELARQLGAKSIILGGHDWGGMVVWRCALWHPTLISHVFSVCSPYVPPTETLVTTEQLVKGPMPQFGYQLHLASGEVEKRITSKNDIRQLLSGIYNSAGPNGERVFSPQKGILFENLPLIRPTRLLSTKEMDYYVDQYATNGLHGSFNWYRTREANWKDELELANRKTIDMPSLFIQANRDTVLLPSMAAGMGKFMPQLSRGEVDATHWALWETAQEVNETVKDWLQKCGVLGSSKSSL</sequence>
<keyword evidence="1 4" id="KW-0378">Hydrolase</keyword>
<organism evidence="4 5">
    <name type="scientific">Aulographum hederae CBS 113979</name>
    <dbReference type="NCBI Taxonomy" id="1176131"/>
    <lineage>
        <taxon>Eukaryota</taxon>
        <taxon>Fungi</taxon>
        <taxon>Dikarya</taxon>
        <taxon>Ascomycota</taxon>
        <taxon>Pezizomycotina</taxon>
        <taxon>Dothideomycetes</taxon>
        <taxon>Pleosporomycetidae</taxon>
        <taxon>Aulographales</taxon>
        <taxon>Aulographaceae</taxon>
    </lineage>
</organism>
<comment type="similarity">
    <text evidence="2">Belongs to the AB hydrolase superfamily. Epoxide hydrolase family.</text>
</comment>
<evidence type="ECO:0000259" key="3">
    <source>
        <dbReference type="Pfam" id="PF00561"/>
    </source>
</evidence>
<reference evidence="4" key="1">
    <citation type="journal article" date="2020" name="Stud. Mycol.">
        <title>101 Dothideomycetes genomes: a test case for predicting lifestyles and emergence of pathogens.</title>
        <authorList>
            <person name="Haridas S."/>
            <person name="Albert R."/>
            <person name="Binder M."/>
            <person name="Bloem J."/>
            <person name="Labutti K."/>
            <person name="Salamov A."/>
            <person name="Andreopoulos B."/>
            <person name="Baker S."/>
            <person name="Barry K."/>
            <person name="Bills G."/>
            <person name="Bluhm B."/>
            <person name="Cannon C."/>
            <person name="Castanera R."/>
            <person name="Culley D."/>
            <person name="Daum C."/>
            <person name="Ezra D."/>
            <person name="Gonzalez J."/>
            <person name="Henrissat B."/>
            <person name="Kuo A."/>
            <person name="Liang C."/>
            <person name="Lipzen A."/>
            <person name="Lutzoni F."/>
            <person name="Magnuson J."/>
            <person name="Mondo S."/>
            <person name="Nolan M."/>
            <person name="Ohm R."/>
            <person name="Pangilinan J."/>
            <person name="Park H.-J."/>
            <person name="Ramirez L."/>
            <person name="Alfaro M."/>
            <person name="Sun H."/>
            <person name="Tritt A."/>
            <person name="Yoshinaga Y."/>
            <person name="Zwiers L.-H."/>
            <person name="Turgeon B."/>
            <person name="Goodwin S."/>
            <person name="Spatafora J."/>
            <person name="Crous P."/>
            <person name="Grigoriev I."/>
        </authorList>
    </citation>
    <scope>NUCLEOTIDE SEQUENCE</scope>
    <source>
        <strain evidence="4">CBS 113979</strain>
    </source>
</reference>
<dbReference type="InterPro" id="IPR000639">
    <property type="entry name" value="Epox_hydrolase-like"/>
</dbReference>